<dbReference type="InterPro" id="IPR006076">
    <property type="entry name" value="FAD-dep_OxRdtase"/>
</dbReference>
<dbReference type="Proteomes" id="UP000197065">
    <property type="component" value="Unassembled WGS sequence"/>
</dbReference>
<dbReference type="PANTHER" id="PTHR11985">
    <property type="entry name" value="GLYCEROL-3-PHOSPHATE DEHYDROGENASE"/>
    <property type="match status" value="1"/>
</dbReference>
<evidence type="ECO:0000313" key="10">
    <source>
        <dbReference type="Proteomes" id="UP000197065"/>
    </source>
</evidence>
<evidence type="ECO:0000256" key="1">
    <source>
        <dbReference type="ARBA" id="ARBA00001974"/>
    </source>
</evidence>
<dbReference type="RefSeq" id="WP_207761996.1">
    <property type="nucleotide sequence ID" value="NZ_FYEH01000005.1"/>
</dbReference>
<evidence type="ECO:0000259" key="8">
    <source>
        <dbReference type="Pfam" id="PF16901"/>
    </source>
</evidence>
<keyword evidence="5 6" id="KW-0560">Oxidoreductase</keyword>
<keyword evidence="10" id="KW-1185">Reference proteome</keyword>
<protein>
    <recommendedName>
        <fullName evidence="6">Glycerol-3-phosphate dehydrogenase</fullName>
        <ecNumber evidence="6">1.1.5.3</ecNumber>
    </recommendedName>
</protein>
<dbReference type="InterPro" id="IPR000447">
    <property type="entry name" value="G3P_DH_FAD-dep"/>
</dbReference>
<reference evidence="9 10" key="1">
    <citation type="submission" date="2017-06" db="EMBL/GenBank/DDBJ databases">
        <authorList>
            <person name="Kim H.J."/>
            <person name="Triplett B.A."/>
        </authorList>
    </citation>
    <scope>NUCLEOTIDE SEQUENCE [LARGE SCALE GENOMIC DNA]</scope>
    <source>
        <strain evidence="9 10">B29T1</strain>
    </source>
</reference>
<dbReference type="PRINTS" id="PR01001">
    <property type="entry name" value="FADG3PDH"/>
</dbReference>
<dbReference type="InterPro" id="IPR038299">
    <property type="entry name" value="DAO_C_sf"/>
</dbReference>
<dbReference type="Gene3D" id="3.50.50.60">
    <property type="entry name" value="FAD/NAD(P)-binding domain"/>
    <property type="match status" value="1"/>
</dbReference>
<dbReference type="PANTHER" id="PTHR11985:SF15">
    <property type="entry name" value="GLYCEROL-3-PHOSPHATE DEHYDROGENASE, MITOCHONDRIAL"/>
    <property type="match status" value="1"/>
</dbReference>
<evidence type="ECO:0000256" key="4">
    <source>
        <dbReference type="ARBA" id="ARBA00022827"/>
    </source>
</evidence>
<sequence>MGSRGTPTSTSTDDASIDDLLIVGGGINGVGIARDAAGRGLKVTLVEQDDLARHTSSWSSKLIHGGLRYLEHREFRLVREALQERLVLLRLAPHLVSPLRFVLPHSPEQRPAWIIRLGLFLYDHLSSRGCLPGSGPVCLEDTPEGAPLRPWVKRAFTYADCAVDDSRLVVVNAIDARERGARIRTRTRCLGAVREADHWRVTLEDRASGRKEERFCRILVNAAGPWVSAFLQSGLGFNGPSRVRLVKGSHIVVRRLYEGDHAYILQNDDRRIVFVIPYRDHYSLIGTTDVSEEGPPREVAISDAEIDYLCGVVNRYLAQPITADAIVWSFAGIRPLYDDASSNPSAVTRDYVFDLDAPGGRAPLLSIFGGKLTTYRRLAEHALAKLEPLIPGLAPPWTANACLPGGDMPNGDLLTFASGFAQRHRWLPAPVALRLARAYGTRADRIVGKARSVDDMGGDIGSGLTPAEIDYLVREEWVCTADDVLWRRTKLGLEAPPSLVDAIDAHIHPLLRESA</sequence>
<comment type="similarity">
    <text evidence="2 6">Belongs to the FAD-dependent glycerol-3-phosphate dehydrogenase family.</text>
</comment>
<accession>A0A212R503</accession>
<evidence type="ECO:0000256" key="2">
    <source>
        <dbReference type="ARBA" id="ARBA00007330"/>
    </source>
</evidence>
<evidence type="ECO:0000256" key="6">
    <source>
        <dbReference type="RuleBase" id="RU361217"/>
    </source>
</evidence>
<dbReference type="Gene3D" id="3.30.9.10">
    <property type="entry name" value="D-Amino Acid Oxidase, subunit A, domain 2"/>
    <property type="match status" value="1"/>
</dbReference>
<feature type="domain" description="FAD dependent oxidoreductase" evidence="7">
    <location>
        <begin position="19"/>
        <end position="375"/>
    </location>
</feature>
<keyword evidence="3 6" id="KW-0285">Flavoprotein</keyword>
<dbReference type="InterPro" id="IPR031656">
    <property type="entry name" value="DAO_C"/>
</dbReference>
<dbReference type="GO" id="GO:0009331">
    <property type="term" value="C:glycerol-3-phosphate dehydrogenase (FAD) complex"/>
    <property type="evidence" value="ECO:0007669"/>
    <property type="project" value="UniProtKB-UniRule"/>
</dbReference>
<dbReference type="PROSITE" id="PS00977">
    <property type="entry name" value="FAD_G3PDH_1"/>
    <property type="match status" value="1"/>
</dbReference>
<organism evidence="9 10">
    <name type="scientific">Arboricoccus pini</name>
    <dbReference type="NCBI Taxonomy" id="1963835"/>
    <lineage>
        <taxon>Bacteria</taxon>
        <taxon>Pseudomonadati</taxon>
        <taxon>Pseudomonadota</taxon>
        <taxon>Alphaproteobacteria</taxon>
        <taxon>Geminicoccales</taxon>
        <taxon>Geminicoccaceae</taxon>
        <taxon>Arboricoccus</taxon>
    </lineage>
</organism>
<dbReference type="Pfam" id="PF01266">
    <property type="entry name" value="DAO"/>
    <property type="match status" value="1"/>
</dbReference>
<dbReference type="GO" id="GO:0046168">
    <property type="term" value="P:glycerol-3-phosphate catabolic process"/>
    <property type="evidence" value="ECO:0007669"/>
    <property type="project" value="TreeGrafter"/>
</dbReference>
<name>A0A212R503_9PROT</name>
<dbReference type="EMBL" id="FYEH01000005">
    <property type="protein sequence ID" value="SNB67154.1"/>
    <property type="molecule type" value="Genomic_DNA"/>
</dbReference>
<comment type="catalytic activity">
    <reaction evidence="6">
        <text>a quinone + sn-glycerol 3-phosphate = dihydroxyacetone phosphate + a quinol</text>
        <dbReference type="Rhea" id="RHEA:18977"/>
        <dbReference type="ChEBI" id="CHEBI:24646"/>
        <dbReference type="ChEBI" id="CHEBI:57597"/>
        <dbReference type="ChEBI" id="CHEBI:57642"/>
        <dbReference type="ChEBI" id="CHEBI:132124"/>
        <dbReference type="EC" id="1.1.5.3"/>
    </reaction>
</comment>
<evidence type="ECO:0000256" key="5">
    <source>
        <dbReference type="ARBA" id="ARBA00023002"/>
    </source>
</evidence>
<dbReference type="AlphaFoldDB" id="A0A212R503"/>
<dbReference type="EC" id="1.1.5.3" evidence="6"/>
<dbReference type="GO" id="GO:0004368">
    <property type="term" value="F:glycerol-3-phosphate dehydrogenase (quinone) activity"/>
    <property type="evidence" value="ECO:0007669"/>
    <property type="project" value="UniProtKB-EC"/>
</dbReference>
<keyword evidence="4" id="KW-0274">FAD</keyword>
<evidence type="ECO:0000256" key="3">
    <source>
        <dbReference type="ARBA" id="ARBA00022630"/>
    </source>
</evidence>
<evidence type="ECO:0000259" key="7">
    <source>
        <dbReference type="Pfam" id="PF01266"/>
    </source>
</evidence>
<gene>
    <name evidence="9" type="ORF">SAMN07250955_105268</name>
</gene>
<dbReference type="InterPro" id="IPR036188">
    <property type="entry name" value="FAD/NAD-bd_sf"/>
</dbReference>
<evidence type="ECO:0000313" key="9">
    <source>
        <dbReference type="EMBL" id="SNB67154.1"/>
    </source>
</evidence>
<dbReference type="SUPFAM" id="SSF51905">
    <property type="entry name" value="FAD/NAD(P)-binding domain"/>
    <property type="match status" value="1"/>
</dbReference>
<dbReference type="Gene3D" id="1.10.8.870">
    <property type="entry name" value="Alpha-glycerophosphate oxidase, cap domain"/>
    <property type="match status" value="1"/>
</dbReference>
<dbReference type="NCBIfam" id="NF009906">
    <property type="entry name" value="PRK13369.1"/>
    <property type="match status" value="1"/>
</dbReference>
<dbReference type="PROSITE" id="PS00978">
    <property type="entry name" value="FAD_G3PDH_2"/>
    <property type="match status" value="1"/>
</dbReference>
<proteinExistence type="inferred from homology"/>
<dbReference type="NCBIfam" id="NF008899">
    <property type="entry name" value="PRK12266.1"/>
    <property type="match status" value="1"/>
</dbReference>
<feature type="domain" description="Alpha-glycerophosphate oxidase C-terminal" evidence="8">
    <location>
        <begin position="398"/>
        <end position="505"/>
    </location>
</feature>
<comment type="cofactor">
    <cofactor evidence="1 6">
        <name>FAD</name>
        <dbReference type="ChEBI" id="CHEBI:57692"/>
    </cofactor>
</comment>
<dbReference type="Pfam" id="PF16901">
    <property type="entry name" value="DAO_C"/>
    <property type="match status" value="1"/>
</dbReference>